<dbReference type="Pfam" id="PF17837">
    <property type="entry name" value="4PPT_N"/>
    <property type="match status" value="1"/>
</dbReference>
<sequence>MIENILPSGVAAAELLDFPDDLRAHPAEEHLIANAVEKRRRDFIGARHCARQAMEALGEKPVAIGRGERGAPVWPRGIVGSLTHCDGYRAAALGHKLRFRSIGIDAEPHDALPPGVLDSVSLPQEREWLRGNDSGLHLDRLLFCAKEATYKAWFPLTTRWLGFEDARIGFTVEETGTADETGAISGAGTFRSELLVPGQVNDGGTPLTSFEGRWLITDGLILTAIVHD</sequence>
<dbReference type="Gene3D" id="3.90.470.20">
    <property type="entry name" value="4'-phosphopantetheinyl transferase domain"/>
    <property type="match status" value="1"/>
</dbReference>
<organism evidence="4 5">
    <name type="scientific">Nocardia higoensis</name>
    <dbReference type="NCBI Taxonomy" id="228599"/>
    <lineage>
        <taxon>Bacteria</taxon>
        <taxon>Bacillati</taxon>
        <taxon>Actinomycetota</taxon>
        <taxon>Actinomycetes</taxon>
        <taxon>Mycobacteriales</taxon>
        <taxon>Nocardiaceae</taxon>
        <taxon>Nocardia</taxon>
    </lineage>
</organism>
<dbReference type="GO" id="GO:0016740">
    <property type="term" value="F:transferase activity"/>
    <property type="evidence" value="ECO:0007669"/>
    <property type="project" value="UniProtKB-KW"/>
</dbReference>
<dbReference type="PRINTS" id="PR01399">
    <property type="entry name" value="ENTSNTHTASED"/>
</dbReference>
<protein>
    <submittedName>
        <fullName evidence="4">4'-phosphopantetheinyl transferase superfamily protein</fullName>
    </submittedName>
</protein>
<dbReference type="RefSeq" id="WP_195001361.1">
    <property type="nucleotide sequence ID" value="NZ_JADLQN010000001.1"/>
</dbReference>
<evidence type="ECO:0000313" key="5">
    <source>
        <dbReference type="Proteomes" id="UP000707731"/>
    </source>
</evidence>
<dbReference type="InterPro" id="IPR053566">
    <property type="entry name" value="P-Pant_transferase"/>
</dbReference>
<gene>
    <name evidence="4" type="ORF">IU449_08750</name>
</gene>
<evidence type="ECO:0000259" key="2">
    <source>
        <dbReference type="Pfam" id="PF01648"/>
    </source>
</evidence>
<evidence type="ECO:0000256" key="1">
    <source>
        <dbReference type="ARBA" id="ARBA00022679"/>
    </source>
</evidence>
<accession>A0ABS0DD36</accession>
<dbReference type="InterPro" id="IPR008278">
    <property type="entry name" value="4-PPantetheinyl_Trfase_dom"/>
</dbReference>
<dbReference type="PANTHER" id="PTHR38096">
    <property type="entry name" value="ENTEROBACTIN SYNTHASE COMPONENT D"/>
    <property type="match status" value="1"/>
</dbReference>
<proteinExistence type="predicted"/>
<name>A0ABS0DD36_9NOCA</name>
<dbReference type="InterPro" id="IPR037143">
    <property type="entry name" value="4-PPantetheinyl_Trfase_dom_sf"/>
</dbReference>
<keyword evidence="1 4" id="KW-0808">Transferase</keyword>
<dbReference type="EMBL" id="JADLQN010000001">
    <property type="protein sequence ID" value="MBF6354628.1"/>
    <property type="molecule type" value="Genomic_DNA"/>
</dbReference>
<dbReference type="Pfam" id="PF01648">
    <property type="entry name" value="ACPS"/>
    <property type="match status" value="1"/>
</dbReference>
<dbReference type="PANTHER" id="PTHR38096:SF1">
    <property type="entry name" value="ENTEROBACTIN SYNTHASE COMPONENT D"/>
    <property type="match status" value="1"/>
</dbReference>
<reference evidence="4 5" key="1">
    <citation type="submission" date="2020-10" db="EMBL/GenBank/DDBJ databases">
        <title>Identification of Nocardia species via Next-generation sequencing and recognition of intraspecies genetic diversity.</title>
        <authorList>
            <person name="Li P."/>
            <person name="Li P."/>
            <person name="Lu B."/>
        </authorList>
    </citation>
    <scope>NUCLEOTIDE SEQUENCE [LARGE SCALE GENOMIC DNA]</scope>
    <source>
        <strain evidence="4 5">BJ06-0143</strain>
    </source>
</reference>
<feature type="domain" description="4'-phosphopantetheinyl transferase" evidence="2">
    <location>
        <begin position="101"/>
        <end position="179"/>
    </location>
</feature>
<dbReference type="NCBIfam" id="NF042923">
    <property type="entry name" value="4PPT_Npt"/>
    <property type="match status" value="1"/>
</dbReference>
<dbReference type="InterPro" id="IPR041354">
    <property type="entry name" value="4PPT_N"/>
</dbReference>
<keyword evidence="5" id="KW-1185">Reference proteome</keyword>
<comment type="caution">
    <text evidence="4">The sequence shown here is derived from an EMBL/GenBank/DDBJ whole genome shotgun (WGS) entry which is preliminary data.</text>
</comment>
<dbReference type="InterPro" id="IPR003542">
    <property type="entry name" value="Enbac_synth_compD-like"/>
</dbReference>
<evidence type="ECO:0000313" key="4">
    <source>
        <dbReference type="EMBL" id="MBF6354628.1"/>
    </source>
</evidence>
<dbReference type="SUPFAM" id="SSF56214">
    <property type="entry name" value="4'-phosphopantetheinyl transferase"/>
    <property type="match status" value="1"/>
</dbReference>
<dbReference type="Proteomes" id="UP000707731">
    <property type="component" value="Unassembled WGS sequence"/>
</dbReference>
<evidence type="ECO:0000259" key="3">
    <source>
        <dbReference type="Pfam" id="PF17837"/>
    </source>
</evidence>
<feature type="domain" description="4'-phosphopantetheinyl transferase N-terminal" evidence="3">
    <location>
        <begin position="27"/>
        <end position="93"/>
    </location>
</feature>